<evidence type="ECO:0000259" key="7">
    <source>
        <dbReference type="PROSITE" id="PS51526"/>
    </source>
</evidence>
<evidence type="ECO:0000256" key="5">
    <source>
        <dbReference type="SAM" id="MobiDB-lite"/>
    </source>
</evidence>
<dbReference type="RefSeq" id="XP_007723489.1">
    <property type="nucleotide sequence ID" value="XM_007725299.1"/>
</dbReference>
<feature type="compositionally biased region" description="Polar residues" evidence="5">
    <location>
        <begin position="189"/>
        <end position="199"/>
    </location>
</feature>
<dbReference type="PROSITE" id="PS51526">
    <property type="entry name" value="RFX_DBD"/>
    <property type="match status" value="1"/>
</dbReference>
<dbReference type="GO" id="GO:0003677">
    <property type="term" value="F:DNA binding"/>
    <property type="evidence" value="ECO:0007669"/>
    <property type="project" value="InterPro"/>
</dbReference>
<dbReference type="Gene3D" id="1.10.150.60">
    <property type="entry name" value="ARID DNA-binding domain"/>
    <property type="match status" value="1"/>
</dbReference>
<feature type="compositionally biased region" description="Basic and acidic residues" evidence="5">
    <location>
        <begin position="144"/>
        <end position="167"/>
    </location>
</feature>
<accession>W9YNN5</accession>
<dbReference type="STRING" id="1182541.W9YNN5"/>
<dbReference type="eggNOG" id="ENOG502QVTM">
    <property type="taxonomic scope" value="Eukaryota"/>
</dbReference>
<evidence type="ECO:0000256" key="2">
    <source>
        <dbReference type="ARBA" id="ARBA00023015"/>
    </source>
</evidence>
<feature type="domain" description="ARID" evidence="6">
    <location>
        <begin position="9"/>
        <end position="103"/>
    </location>
</feature>
<dbReference type="HOGENOM" id="CLU_008152_1_0_1"/>
<dbReference type="AlphaFoldDB" id="W9YNN5"/>
<dbReference type="InterPro" id="IPR003150">
    <property type="entry name" value="DNA-bd_RFX"/>
</dbReference>
<dbReference type="SMART" id="SM01014">
    <property type="entry name" value="ARID"/>
    <property type="match status" value="1"/>
</dbReference>
<dbReference type="InterPro" id="IPR052406">
    <property type="entry name" value="Chromatin_Remodeling_Comp"/>
</dbReference>
<dbReference type="Pfam" id="PF01388">
    <property type="entry name" value="ARID"/>
    <property type="match status" value="1"/>
</dbReference>
<dbReference type="InterPro" id="IPR036431">
    <property type="entry name" value="ARID_dom_sf"/>
</dbReference>
<proteinExistence type="predicted"/>
<keyword evidence="2" id="KW-0805">Transcription regulation</keyword>
<keyword evidence="1" id="KW-0156">Chromatin regulator</keyword>
<dbReference type="EMBL" id="AMWN01000003">
    <property type="protein sequence ID" value="EXJ91295.1"/>
    <property type="molecule type" value="Genomic_DNA"/>
</dbReference>
<sequence length="931" mass="105435">MTPPLQTIIEDEEEFLKDVAAFHKKRGTSFDREGKVSGRPISLHKLYKLVMARGGYDALSAERMAWRTIIREFGIGKAHEAVMTFQLKTVYYKNLAAYEIATYWGEVPPPKEILEDLSAKGGYLRTRTLENYPIPNSHAVESTMTDRPESPVEEEAHTTPKRTKTETEEPESAGRYPARQLRQDPKRTQMFQPDTQPTRPRSVRATDSPAAPIVAQQTYTSNSTDPRHSAFDWFEKYEPRPSVALTLRPIQTPGNDPSYHVRKAQAQAVAKPRAAPEPQQYLKSVIPIAIQKGAEIYDRCLHALRTGDPELQRWALFHMVKMSNERGLKWKFEEYPYTAEGLIEKALEISKLVCGVKWVVTYNKDDGRFPLATLNGAFGTSDLTARISEVMTPAGDNGGNDLDDVEKADQLERLNEAILVLRNMVMLEDNAVFLSQLALFKEFLAVALSVPDRPQLTEFRVSTLELAEHVTKYWPLVPENPVYRALLPLLDSEDRAIFLTAIRSLNRFGMATAEPHQMTQVPLATIKRLLALTLSVLDNEILEQTLTFLYELTAVPENTAMVLSDDIQTIKHFISRLLNLCRAYYAQAHEAPALVASVPASPKTNTRDIPIPNIPQELHAHLLQFIEPDRSSRWLRCCFEEAPGDDITQVAIWHAYSSKFSLNNPVHAADFIKNVSNTFSSAQAQVINGPSPRFIIKGIRPRRVLLDLHGRPLFQCQWVVQSAGQTGQTGRSPGQHVCGTWQSTRERLWIHIMSDHLRLPKNPKGGFFCPPTPSSNFKCRWTRCSRRSPVPTLREFCSHILTHIPSTPEAMAKLINALAADPQQPDQAMSVHTMYQTDVDEHGYPTGVAWLCVLIMRNLARFANRHGAPFEKDGVRLNQKLFRAFRRPLFRMASEVRTLRDHLVDLLHMIDQADPKDQRGTKRDREDDDAA</sequence>
<dbReference type="GeneID" id="19159288"/>
<gene>
    <name evidence="8" type="ORF">A1O1_04405</name>
</gene>
<dbReference type="InterPro" id="IPR016024">
    <property type="entry name" value="ARM-type_fold"/>
</dbReference>
<keyword evidence="9" id="KW-1185">Reference proteome</keyword>
<evidence type="ECO:0000256" key="3">
    <source>
        <dbReference type="ARBA" id="ARBA00023163"/>
    </source>
</evidence>
<protein>
    <recommendedName>
        <fullName evidence="10">ARID domain-containing protein</fullName>
    </recommendedName>
</protein>
<dbReference type="PANTHER" id="PTHR22970">
    <property type="entry name" value="AT-RICH INTERACTIVE DOMAIN-CONTAINING PROTEIN 2"/>
    <property type="match status" value="1"/>
</dbReference>
<dbReference type="InterPro" id="IPR001606">
    <property type="entry name" value="ARID_dom"/>
</dbReference>
<organism evidence="8 9">
    <name type="scientific">Capronia coronata CBS 617.96</name>
    <dbReference type="NCBI Taxonomy" id="1182541"/>
    <lineage>
        <taxon>Eukaryota</taxon>
        <taxon>Fungi</taxon>
        <taxon>Dikarya</taxon>
        <taxon>Ascomycota</taxon>
        <taxon>Pezizomycotina</taxon>
        <taxon>Eurotiomycetes</taxon>
        <taxon>Chaetothyriomycetidae</taxon>
        <taxon>Chaetothyriales</taxon>
        <taxon>Herpotrichiellaceae</taxon>
        <taxon>Capronia</taxon>
    </lineage>
</organism>
<evidence type="ECO:0000256" key="1">
    <source>
        <dbReference type="ARBA" id="ARBA00022853"/>
    </source>
</evidence>
<evidence type="ECO:0000313" key="8">
    <source>
        <dbReference type="EMBL" id="EXJ91295.1"/>
    </source>
</evidence>
<keyword evidence="4" id="KW-0539">Nucleus</keyword>
<reference evidence="8 9" key="1">
    <citation type="submission" date="2013-03" db="EMBL/GenBank/DDBJ databases">
        <title>The Genome Sequence of Capronia coronata CBS 617.96.</title>
        <authorList>
            <consortium name="The Broad Institute Genomics Platform"/>
            <person name="Cuomo C."/>
            <person name="de Hoog S."/>
            <person name="Gorbushina A."/>
            <person name="Walker B."/>
            <person name="Young S.K."/>
            <person name="Zeng Q."/>
            <person name="Gargeya S."/>
            <person name="Fitzgerald M."/>
            <person name="Haas B."/>
            <person name="Abouelleil A."/>
            <person name="Allen A.W."/>
            <person name="Alvarado L."/>
            <person name="Arachchi H.M."/>
            <person name="Berlin A.M."/>
            <person name="Chapman S.B."/>
            <person name="Gainer-Dewar J."/>
            <person name="Goldberg J."/>
            <person name="Griggs A."/>
            <person name="Gujja S."/>
            <person name="Hansen M."/>
            <person name="Howarth C."/>
            <person name="Imamovic A."/>
            <person name="Ireland A."/>
            <person name="Larimer J."/>
            <person name="McCowan C."/>
            <person name="Murphy C."/>
            <person name="Pearson M."/>
            <person name="Poon T.W."/>
            <person name="Priest M."/>
            <person name="Roberts A."/>
            <person name="Saif S."/>
            <person name="Shea T."/>
            <person name="Sisk P."/>
            <person name="Sykes S."/>
            <person name="Wortman J."/>
            <person name="Nusbaum C."/>
            <person name="Birren B."/>
        </authorList>
    </citation>
    <scope>NUCLEOTIDE SEQUENCE [LARGE SCALE GENOMIC DNA]</scope>
    <source>
        <strain evidence="8 9">CBS 617.96</strain>
    </source>
</reference>
<dbReference type="SMART" id="SM00501">
    <property type="entry name" value="BRIGHT"/>
    <property type="match status" value="1"/>
</dbReference>
<dbReference type="CDD" id="cd16100">
    <property type="entry name" value="ARID"/>
    <property type="match status" value="1"/>
</dbReference>
<dbReference type="SUPFAM" id="SSF46774">
    <property type="entry name" value="ARID-like"/>
    <property type="match status" value="1"/>
</dbReference>
<feature type="region of interest" description="Disordered" evidence="5">
    <location>
        <begin position="134"/>
        <end position="212"/>
    </location>
</feature>
<evidence type="ECO:0000256" key="4">
    <source>
        <dbReference type="ARBA" id="ARBA00023242"/>
    </source>
</evidence>
<dbReference type="SUPFAM" id="SSF48371">
    <property type="entry name" value="ARM repeat"/>
    <property type="match status" value="1"/>
</dbReference>
<keyword evidence="3" id="KW-0804">Transcription</keyword>
<evidence type="ECO:0008006" key="10">
    <source>
        <dbReference type="Google" id="ProtNLM"/>
    </source>
</evidence>
<evidence type="ECO:0000259" key="6">
    <source>
        <dbReference type="PROSITE" id="PS51011"/>
    </source>
</evidence>
<dbReference type="PROSITE" id="PS51011">
    <property type="entry name" value="ARID"/>
    <property type="match status" value="1"/>
</dbReference>
<name>W9YNN5_9EURO</name>
<dbReference type="OrthoDB" id="338531at2759"/>
<evidence type="ECO:0000313" key="9">
    <source>
        <dbReference type="Proteomes" id="UP000019484"/>
    </source>
</evidence>
<dbReference type="GO" id="GO:0006355">
    <property type="term" value="P:regulation of DNA-templated transcription"/>
    <property type="evidence" value="ECO:0007669"/>
    <property type="project" value="InterPro"/>
</dbReference>
<dbReference type="GO" id="GO:0016586">
    <property type="term" value="C:RSC-type complex"/>
    <property type="evidence" value="ECO:0007669"/>
    <property type="project" value="TreeGrafter"/>
</dbReference>
<comment type="caution">
    <text evidence="8">The sequence shown here is derived from an EMBL/GenBank/DDBJ whole genome shotgun (WGS) entry which is preliminary data.</text>
</comment>
<dbReference type="PANTHER" id="PTHR22970:SF14">
    <property type="entry name" value="AT-RICH INTERACTIVE DOMAIN-CONTAINING PROTEIN 2"/>
    <property type="match status" value="1"/>
</dbReference>
<feature type="domain" description="RFX-type winged-helix" evidence="7">
    <location>
        <begin position="631"/>
        <end position="703"/>
    </location>
</feature>
<dbReference type="GO" id="GO:0006325">
    <property type="term" value="P:chromatin organization"/>
    <property type="evidence" value="ECO:0007669"/>
    <property type="project" value="UniProtKB-KW"/>
</dbReference>
<dbReference type="Proteomes" id="UP000019484">
    <property type="component" value="Unassembled WGS sequence"/>
</dbReference>